<dbReference type="CDD" id="cd03443">
    <property type="entry name" value="PaaI_thioesterase"/>
    <property type="match status" value="1"/>
</dbReference>
<name>A0A1Q3DW45_LENED</name>
<reference evidence="5 6" key="1">
    <citation type="submission" date="2016-08" db="EMBL/GenBank/DDBJ databases">
        <authorList>
            <consortium name="Lentinula edodes genome sequencing consortium"/>
            <person name="Sakamoto Y."/>
            <person name="Nakade K."/>
            <person name="Sato S."/>
            <person name="Yoshida Y."/>
            <person name="Miyazaki K."/>
            <person name="Natsume S."/>
            <person name="Konno N."/>
        </authorList>
    </citation>
    <scope>NUCLEOTIDE SEQUENCE [LARGE SCALE GENOMIC DNA]</scope>
    <source>
        <strain evidence="5 6">NBRC 111202</strain>
    </source>
</reference>
<dbReference type="Gene3D" id="3.10.129.10">
    <property type="entry name" value="Hotdog Thioesterase"/>
    <property type="match status" value="1"/>
</dbReference>
<gene>
    <name evidence="5" type="ORF">LENED_000494</name>
</gene>
<proteinExistence type="inferred from homology"/>
<dbReference type="Proteomes" id="UP000188533">
    <property type="component" value="Unassembled WGS sequence"/>
</dbReference>
<dbReference type="AlphaFoldDB" id="A0A1Q3DW45"/>
<dbReference type="InterPro" id="IPR006683">
    <property type="entry name" value="Thioestr_dom"/>
</dbReference>
<dbReference type="InterPro" id="IPR029069">
    <property type="entry name" value="HotDog_dom_sf"/>
</dbReference>
<keyword evidence="6" id="KW-1185">Reference proteome</keyword>
<reference evidence="5 6" key="2">
    <citation type="submission" date="2017-02" db="EMBL/GenBank/DDBJ databases">
        <title>A genome survey and senescence transcriptome analysis in Lentinula edodes.</title>
        <authorList>
            <person name="Sakamoto Y."/>
            <person name="Nakade K."/>
            <person name="Sato S."/>
            <person name="Yoshida Y."/>
            <person name="Miyazaki K."/>
            <person name="Natsume S."/>
            <person name="Konno N."/>
        </authorList>
    </citation>
    <scope>NUCLEOTIDE SEQUENCE [LARGE SCALE GENOMIC DNA]</scope>
    <source>
        <strain evidence="5 6">NBRC 111202</strain>
    </source>
</reference>
<dbReference type="PANTHER" id="PTHR21660:SF1">
    <property type="entry name" value="ACYL-COENZYME A THIOESTERASE 13"/>
    <property type="match status" value="1"/>
</dbReference>
<comment type="caution">
    <text evidence="5">The sequence shown here is derived from an EMBL/GenBank/DDBJ whole genome shotgun (WGS) entry which is preliminary data.</text>
</comment>
<dbReference type="PANTHER" id="PTHR21660">
    <property type="entry name" value="THIOESTERASE SUPERFAMILY MEMBER-RELATED"/>
    <property type="match status" value="1"/>
</dbReference>
<feature type="region of interest" description="Disordered" evidence="3">
    <location>
        <begin position="195"/>
        <end position="214"/>
    </location>
</feature>
<evidence type="ECO:0000256" key="1">
    <source>
        <dbReference type="ARBA" id="ARBA00008324"/>
    </source>
</evidence>
<evidence type="ECO:0000256" key="2">
    <source>
        <dbReference type="ARBA" id="ARBA00022801"/>
    </source>
</evidence>
<evidence type="ECO:0000313" key="6">
    <source>
        <dbReference type="Proteomes" id="UP000188533"/>
    </source>
</evidence>
<evidence type="ECO:0000256" key="3">
    <source>
        <dbReference type="SAM" id="MobiDB-lite"/>
    </source>
</evidence>
<sequence>MKRGMPGLDQHLYDPFDFALEMSEFCWNIQSGYILNTISYSGLYSEKLFAAMGLAPNLEATFGDPVVAALKLSEISIHQNVMEPSSLEAKVTCKTRITQGMVSGHGTLHGGCSALLIDFCSSLATIALQIHTTGFPGLGFSETIHVVFHAPAVLGEELQVVNTCTSAGEIVQSARTEIWSETHHRLVVSGVHVTVKPQKPKQRNPKNDTAASKL</sequence>
<evidence type="ECO:0000259" key="4">
    <source>
        <dbReference type="Pfam" id="PF03061"/>
    </source>
</evidence>
<dbReference type="Pfam" id="PF03061">
    <property type="entry name" value="4HBT"/>
    <property type="match status" value="1"/>
</dbReference>
<keyword evidence="2" id="KW-0378">Hydrolase</keyword>
<evidence type="ECO:0000313" key="5">
    <source>
        <dbReference type="EMBL" id="GAV99063.1"/>
    </source>
</evidence>
<dbReference type="SUPFAM" id="SSF54637">
    <property type="entry name" value="Thioesterase/thiol ester dehydrase-isomerase"/>
    <property type="match status" value="1"/>
</dbReference>
<feature type="domain" description="Thioesterase" evidence="4">
    <location>
        <begin position="105"/>
        <end position="184"/>
    </location>
</feature>
<comment type="similarity">
    <text evidence="1">Belongs to the thioesterase PaaI family.</text>
</comment>
<dbReference type="EMBL" id="BDGU01000007">
    <property type="protein sequence ID" value="GAV99063.1"/>
    <property type="molecule type" value="Genomic_DNA"/>
</dbReference>
<protein>
    <recommendedName>
        <fullName evidence="4">Thioesterase domain-containing protein</fullName>
    </recommendedName>
</protein>
<dbReference type="InterPro" id="IPR039298">
    <property type="entry name" value="ACOT13"/>
</dbReference>
<organism evidence="5 6">
    <name type="scientific">Lentinula edodes</name>
    <name type="common">Shiitake mushroom</name>
    <name type="synonym">Lentinus edodes</name>
    <dbReference type="NCBI Taxonomy" id="5353"/>
    <lineage>
        <taxon>Eukaryota</taxon>
        <taxon>Fungi</taxon>
        <taxon>Dikarya</taxon>
        <taxon>Basidiomycota</taxon>
        <taxon>Agaricomycotina</taxon>
        <taxon>Agaricomycetes</taxon>
        <taxon>Agaricomycetidae</taxon>
        <taxon>Agaricales</taxon>
        <taxon>Marasmiineae</taxon>
        <taxon>Omphalotaceae</taxon>
        <taxon>Lentinula</taxon>
    </lineage>
</organism>
<dbReference type="STRING" id="5353.A0A1Q3DW45"/>
<dbReference type="GO" id="GO:0047617">
    <property type="term" value="F:fatty acyl-CoA hydrolase activity"/>
    <property type="evidence" value="ECO:0007669"/>
    <property type="project" value="InterPro"/>
</dbReference>
<accession>A0A1Q3DW45</accession>